<reference evidence="2" key="1">
    <citation type="journal article" date="2013" name="Proc. Natl. Acad. Sci. U.S.A.">
        <title>Improving the coverage of the cyanobacterial phylum using diversity-driven genome sequencing.</title>
        <authorList>
            <person name="Shih P.M."/>
            <person name="Wu D."/>
            <person name="Latifi A."/>
            <person name="Axen S.D."/>
            <person name="Fewer D.P."/>
            <person name="Talla E."/>
            <person name="Calteau A."/>
            <person name="Cai F."/>
            <person name="Tandeau de Marsac N."/>
            <person name="Rippka R."/>
            <person name="Herdman M."/>
            <person name="Sivonen K."/>
            <person name="Coursin T."/>
            <person name="Laurent T."/>
            <person name="Goodwin L."/>
            <person name="Nolan M."/>
            <person name="Davenport K.W."/>
            <person name="Han C.S."/>
            <person name="Rubin E.M."/>
            <person name="Eisen J.A."/>
            <person name="Woyke T."/>
            <person name="Gugger M."/>
            <person name="Kerfeld C.A."/>
        </authorList>
    </citation>
    <scope>NUCLEOTIDE SEQUENCE [LARGE SCALE GENOMIC DNA]</scope>
    <source>
        <strain evidence="2">ATCC 29371 / PCC 7437</strain>
    </source>
</reference>
<protein>
    <submittedName>
        <fullName evidence="1">Uncharacterized protein</fullName>
    </submittedName>
</protein>
<name>K9XR04_STAC7</name>
<keyword evidence="2" id="KW-1185">Reference proteome</keyword>
<evidence type="ECO:0000313" key="1">
    <source>
        <dbReference type="EMBL" id="AFZ34519.1"/>
    </source>
</evidence>
<dbReference type="Proteomes" id="UP000010473">
    <property type="component" value="Chromosome"/>
</dbReference>
<sequence length="55" mass="6449">MTDLPLEKQLTHFCFCDAIDDIEDIEILKIELGKLHLLYLRQQVLFAQMAKNCLL</sequence>
<accession>K9XR04</accession>
<dbReference type="AlphaFoldDB" id="K9XR04"/>
<gene>
    <name evidence="1" type="ordered locus">Sta7437_0937</name>
</gene>
<dbReference type="EMBL" id="CP003653">
    <property type="protein sequence ID" value="AFZ34519.1"/>
    <property type="molecule type" value="Genomic_DNA"/>
</dbReference>
<proteinExistence type="predicted"/>
<dbReference type="KEGG" id="scs:Sta7437_0937"/>
<organism evidence="1 2">
    <name type="scientific">Stanieria cyanosphaera (strain ATCC 29371 / PCC 7437)</name>
    <dbReference type="NCBI Taxonomy" id="111780"/>
    <lineage>
        <taxon>Bacteria</taxon>
        <taxon>Bacillati</taxon>
        <taxon>Cyanobacteriota</taxon>
        <taxon>Cyanophyceae</taxon>
        <taxon>Pleurocapsales</taxon>
        <taxon>Dermocarpellaceae</taxon>
        <taxon>Stanieria</taxon>
    </lineage>
</organism>
<evidence type="ECO:0000313" key="2">
    <source>
        <dbReference type="Proteomes" id="UP000010473"/>
    </source>
</evidence>
<dbReference type="HOGENOM" id="CLU_3030211_0_0_3"/>
<dbReference type="eggNOG" id="ENOG5030UNG">
    <property type="taxonomic scope" value="Bacteria"/>
</dbReference>
<dbReference type="RefSeq" id="WP_015192192.1">
    <property type="nucleotide sequence ID" value="NC_019748.1"/>
</dbReference>